<comment type="caution">
    <text evidence="1">The sequence shown here is derived from an EMBL/GenBank/DDBJ whole genome shotgun (WGS) entry which is preliminary data.</text>
</comment>
<gene>
    <name evidence="1" type="ORF">O6H91_04G137400</name>
</gene>
<proteinExistence type="predicted"/>
<sequence>MGKTDRVFWLLKVVFLSLPYIIYQHVVLVLALKEILDSSCQFLSRPPLANYCAALLQHNDYWSRNCLTAFFIVSIGIQWLNNFAFFNLLYKLVLCVALQGKSPFFYKLRKTLYTSATFKACGLTSCNPAQLWPSLMTLRRGYLKALDDDAEQTEEETMAELRGVYRFVVNELDINIKTNRLERDITLWHVESITNRRDGTEVLLCEMTSQQVNLLIRTLQIWEERMPEIGVINRVSSFFGLMILNSMQLSEVLDHIKAGKEVAHIWHTGVHAFIA</sequence>
<accession>A0ACC2E254</accession>
<keyword evidence="2" id="KW-1185">Reference proteome</keyword>
<organism evidence="1 2">
    <name type="scientific">Diphasiastrum complanatum</name>
    <name type="common">Issler's clubmoss</name>
    <name type="synonym">Lycopodium complanatum</name>
    <dbReference type="NCBI Taxonomy" id="34168"/>
    <lineage>
        <taxon>Eukaryota</taxon>
        <taxon>Viridiplantae</taxon>
        <taxon>Streptophyta</taxon>
        <taxon>Embryophyta</taxon>
        <taxon>Tracheophyta</taxon>
        <taxon>Lycopodiopsida</taxon>
        <taxon>Lycopodiales</taxon>
        <taxon>Lycopodiaceae</taxon>
        <taxon>Lycopodioideae</taxon>
        <taxon>Diphasiastrum</taxon>
    </lineage>
</organism>
<dbReference type="Proteomes" id="UP001162992">
    <property type="component" value="Chromosome 4"/>
</dbReference>
<name>A0ACC2E254_DIPCM</name>
<evidence type="ECO:0000313" key="1">
    <source>
        <dbReference type="EMBL" id="KAJ7560626.1"/>
    </source>
</evidence>
<evidence type="ECO:0000313" key="2">
    <source>
        <dbReference type="Proteomes" id="UP001162992"/>
    </source>
</evidence>
<protein>
    <submittedName>
        <fullName evidence="1">Uncharacterized protein</fullName>
    </submittedName>
</protein>
<dbReference type="EMBL" id="CM055095">
    <property type="protein sequence ID" value="KAJ7560626.1"/>
    <property type="molecule type" value="Genomic_DNA"/>
</dbReference>
<reference evidence="2" key="1">
    <citation type="journal article" date="2024" name="Proc. Natl. Acad. Sci. U.S.A.">
        <title>Extraordinary preservation of gene collinearity over three hundred million years revealed in homosporous lycophytes.</title>
        <authorList>
            <person name="Li C."/>
            <person name="Wickell D."/>
            <person name="Kuo L.Y."/>
            <person name="Chen X."/>
            <person name="Nie B."/>
            <person name="Liao X."/>
            <person name="Peng D."/>
            <person name="Ji J."/>
            <person name="Jenkins J."/>
            <person name="Williams M."/>
            <person name="Shu S."/>
            <person name="Plott C."/>
            <person name="Barry K."/>
            <person name="Rajasekar S."/>
            <person name="Grimwood J."/>
            <person name="Han X."/>
            <person name="Sun S."/>
            <person name="Hou Z."/>
            <person name="He W."/>
            <person name="Dai G."/>
            <person name="Sun C."/>
            <person name="Schmutz J."/>
            <person name="Leebens-Mack J.H."/>
            <person name="Li F.W."/>
            <person name="Wang L."/>
        </authorList>
    </citation>
    <scope>NUCLEOTIDE SEQUENCE [LARGE SCALE GENOMIC DNA]</scope>
    <source>
        <strain evidence="2">cv. PW_Plant_1</strain>
    </source>
</reference>